<keyword evidence="1" id="KW-0812">Transmembrane</keyword>
<keyword evidence="1" id="KW-0472">Membrane</keyword>
<dbReference type="Proteomes" id="UP000232145">
    <property type="component" value="Unassembled WGS sequence"/>
</dbReference>
<evidence type="ECO:0008006" key="4">
    <source>
        <dbReference type="Google" id="ProtNLM"/>
    </source>
</evidence>
<feature type="transmembrane region" description="Helical" evidence="1">
    <location>
        <begin position="6"/>
        <end position="25"/>
    </location>
</feature>
<dbReference type="EMBL" id="NPDX01000004">
    <property type="protein sequence ID" value="PJZ83833.1"/>
    <property type="molecule type" value="Genomic_DNA"/>
</dbReference>
<accession>A0A2N0AHW3</accession>
<proteinExistence type="predicted"/>
<comment type="caution">
    <text evidence="2">The sequence shown here is derived from an EMBL/GenBank/DDBJ whole genome shotgun (WGS) entry which is preliminary data.</text>
</comment>
<feature type="transmembrane region" description="Helical" evidence="1">
    <location>
        <begin position="104"/>
        <end position="123"/>
    </location>
</feature>
<name>A0A2N0AHW3_9LEPT</name>
<feature type="transmembrane region" description="Helical" evidence="1">
    <location>
        <begin position="37"/>
        <end position="55"/>
    </location>
</feature>
<reference evidence="2 3" key="1">
    <citation type="submission" date="2017-07" db="EMBL/GenBank/DDBJ databases">
        <title>Leptospira spp. isolated from tropical soils.</title>
        <authorList>
            <person name="Thibeaux R."/>
            <person name="Iraola G."/>
            <person name="Ferres I."/>
            <person name="Bierque E."/>
            <person name="Girault D."/>
            <person name="Soupe-Gilbert M.-E."/>
            <person name="Picardeau M."/>
            <person name="Goarant C."/>
        </authorList>
    </citation>
    <scope>NUCLEOTIDE SEQUENCE [LARGE SCALE GENOMIC DNA]</scope>
    <source>
        <strain evidence="2 3">FH2-B-A1</strain>
    </source>
</reference>
<keyword evidence="3" id="KW-1185">Reference proteome</keyword>
<organism evidence="2 3">
    <name type="scientific">Leptospira harrisiae</name>
    <dbReference type="NCBI Taxonomy" id="2023189"/>
    <lineage>
        <taxon>Bacteria</taxon>
        <taxon>Pseudomonadati</taxon>
        <taxon>Spirochaetota</taxon>
        <taxon>Spirochaetia</taxon>
        <taxon>Leptospirales</taxon>
        <taxon>Leptospiraceae</taxon>
        <taxon>Leptospira</taxon>
    </lineage>
</organism>
<dbReference type="AlphaFoldDB" id="A0A2N0AHW3"/>
<feature type="transmembrane region" description="Helical" evidence="1">
    <location>
        <begin position="138"/>
        <end position="156"/>
    </location>
</feature>
<sequence length="160" mass="17703">MGYVIYISVVMVIAPLCCIVGEIYLRNEETKVLDLTWKWLIFWAIGIRLSSAGLSQVLNPSFTAGILQLSESAHIIVRELGFANLLMGGLAIASLVFPSLRIAATMGGIYLGAAGILHIVRGIEHVNFKEATALLSDIWAFSIVLGFYLYYFILYLREKT</sequence>
<evidence type="ECO:0000256" key="1">
    <source>
        <dbReference type="SAM" id="Phobius"/>
    </source>
</evidence>
<dbReference type="RefSeq" id="WP_100744361.1">
    <property type="nucleotide sequence ID" value="NZ_NPDW01000002.1"/>
</dbReference>
<gene>
    <name evidence="2" type="ORF">CH364_13770</name>
</gene>
<evidence type="ECO:0000313" key="2">
    <source>
        <dbReference type="EMBL" id="PJZ83833.1"/>
    </source>
</evidence>
<dbReference type="InterPro" id="IPR046740">
    <property type="entry name" value="DUF6790"/>
</dbReference>
<keyword evidence="1" id="KW-1133">Transmembrane helix</keyword>
<dbReference type="Pfam" id="PF20589">
    <property type="entry name" value="DUF6790"/>
    <property type="match status" value="1"/>
</dbReference>
<feature type="transmembrane region" description="Helical" evidence="1">
    <location>
        <begin position="75"/>
        <end position="97"/>
    </location>
</feature>
<evidence type="ECO:0000313" key="3">
    <source>
        <dbReference type="Proteomes" id="UP000232145"/>
    </source>
</evidence>
<protein>
    <recommendedName>
        <fullName evidence="4">DoxX family protein</fullName>
    </recommendedName>
</protein>
<dbReference type="OrthoDB" id="5072157at2"/>